<evidence type="ECO:0000256" key="5">
    <source>
        <dbReference type="SAM" id="MobiDB-lite"/>
    </source>
</evidence>
<accession>A0A0H2R549</accession>
<dbReference type="FunCoup" id="A0A0H2R549">
    <property type="interactions" value="250"/>
</dbReference>
<dbReference type="PANTHER" id="PTHR12883:SF0">
    <property type="entry name" value="PAT COMPLEX SUBUNIT CCDC47"/>
    <property type="match status" value="1"/>
</dbReference>
<feature type="transmembrane region" description="Helical" evidence="6">
    <location>
        <begin position="46"/>
        <end position="66"/>
    </location>
</feature>
<feature type="compositionally biased region" description="Basic residues" evidence="5">
    <location>
        <begin position="363"/>
        <end position="377"/>
    </location>
</feature>
<dbReference type="Proteomes" id="UP000053477">
    <property type="component" value="Unassembled WGS sequence"/>
</dbReference>
<evidence type="ECO:0000256" key="6">
    <source>
        <dbReference type="SAM" id="Phobius"/>
    </source>
</evidence>
<dbReference type="GO" id="GO:0016020">
    <property type="term" value="C:membrane"/>
    <property type="evidence" value="ECO:0007669"/>
    <property type="project" value="UniProtKB-SubCell"/>
</dbReference>
<evidence type="ECO:0000313" key="7">
    <source>
        <dbReference type="EMBL" id="KLO06905.1"/>
    </source>
</evidence>
<dbReference type="GO" id="GO:0032469">
    <property type="term" value="P:endoplasmic reticulum calcium ion homeostasis"/>
    <property type="evidence" value="ECO:0007669"/>
    <property type="project" value="InterPro"/>
</dbReference>
<name>A0A0H2R549_9AGAM</name>
<dbReference type="GO" id="GO:0005783">
    <property type="term" value="C:endoplasmic reticulum"/>
    <property type="evidence" value="ECO:0007669"/>
    <property type="project" value="InterPro"/>
</dbReference>
<dbReference type="OrthoDB" id="10039147at2759"/>
<keyword evidence="3 6" id="KW-1133">Transmembrane helix</keyword>
<dbReference type="Pfam" id="PF07946">
    <property type="entry name" value="CCDC47"/>
    <property type="match status" value="1"/>
</dbReference>
<dbReference type="EMBL" id="KQ086174">
    <property type="protein sequence ID" value="KLO06905.1"/>
    <property type="molecule type" value="Genomic_DNA"/>
</dbReference>
<keyword evidence="4 6" id="KW-0472">Membrane</keyword>
<protein>
    <submittedName>
        <fullName evidence="7">DUF1682-domain-containing protein</fullName>
    </submittedName>
</protein>
<dbReference type="InterPro" id="IPR012879">
    <property type="entry name" value="CCDC47"/>
</dbReference>
<evidence type="ECO:0000256" key="3">
    <source>
        <dbReference type="ARBA" id="ARBA00022989"/>
    </source>
</evidence>
<dbReference type="STRING" id="27342.A0A0H2R549"/>
<keyword evidence="8" id="KW-1185">Reference proteome</keyword>
<feature type="region of interest" description="Disordered" evidence="5">
    <location>
        <begin position="321"/>
        <end position="377"/>
    </location>
</feature>
<evidence type="ECO:0000313" key="8">
    <source>
        <dbReference type="Proteomes" id="UP000053477"/>
    </source>
</evidence>
<gene>
    <name evidence="7" type="ORF">SCHPADRAFT_860846</name>
</gene>
<reference evidence="7 8" key="1">
    <citation type="submission" date="2015-04" db="EMBL/GenBank/DDBJ databases">
        <title>Complete genome sequence of Schizopora paradoxa KUC8140, a cosmopolitan wood degrader in East Asia.</title>
        <authorList>
            <consortium name="DOE Joint Genome Institute"/>
            <person name="Min B."/>
            <person name="Park H."/>
            <person name="Jang Y."/>
            <person name="Kim J.-J."/>
            <person name="Kim K.H."/>
            <person name="Pangilinan J."/>
            <person name="Lipzen A."/>
            <person name="Riley R."/>
            <person name="Grigoriev I.V."/>
            <person name="Spatafora J.W."/>
            <person name="Choi I.-G."/>
        </authorList>
    </citation>
    <scope>NUCLEOTIDE SEQUENCE [LARGE SCALE GENOMIC DNA]</scope>
    <source>
        <strain evidence="7 8">KUC8140</strain>
    </source>
</reference>
<organism evidence="7 8">
    <name type="scientific">Schizopora paradoxa</name>
    <dbReference type="NCBI Taxonomy" id="27342"/>
    <lineage>
        <taxon>Eukaryota</taxon>
        <taxon>Fungi</taxon>
        <taxon>Dikarya</taxon>
        <taxon>Basidiomycota</taxon>
        <taxon>Agaricomycotina</taxon>
        <taxon>Agaricomycetes</taxon>
        <taxon>Hymenochaetales</taxon>
        <taxon>Schizoporaceae</taxon>
        <taxon>Schizopora</taxon>
    </lineage>
</organism>
<dbReference type="InParanoid" id="A0A0H2R549"/>
<feature type="compositionally biased region" description="Basic and acidic residues" evidence="5">
    <location>
        <begin position="321"/>
        <end position="362"/>
    </location>
</feature>
<evidence type="ECO:0000256" key="4">
    <source>
        <dbReference type="ARBA" id="ARBA00023136"/>
    </source>
</evidence>
<sequence>MASSLSLNNNPLTALFKVITPPPPFTGYEYDGLEYRWRMFVFRPSLFKTESFLLAGILFYVLIFFVGKSKNVKRASTWLNAHMALYESQFSKPTTSGLINDGFADFFNYSTGRRNVLSLHTVFALVPRQDLVTSLYRFFYGQYDFLYKNEDSVELDFTLASNPNSQHFVWGIVAKEYLSKVKENRWDLTFTRTTESPLIGDGYCVMSEFADVSENLLKAEGPFNLSKTLNNPEYKQYIKSLTITDQPREAPTMPIPSEKRERHLILSLRLPPGSNAAATVPLVKAIFTLVDTLDAKLNLRPETKSKLRKAREELDEKMRKELEAEKKEEIESDKLAAKRKAEEERISKLSAAEQRKALDRDKKRAMRKSQNKVTKKA</sequence>
<dbReference type="PANTHER" id="PTHR12883">
    <property type="entry name" value="ADIPOCYTE-SPECIFIC PROTEIN 4-RELATED"/>
    <property type="match status" value="1"/>
</dbReference>
<comment type="subcellular location">
    <subcellularLocation>
        <location evidence="1">Membrane</location>
        <topology evidence="1">Single-pass membrane protein</topology>
    </subcellularLocation>
</comment>
<proteinExistence type="predicted"/>
<keyword evidence="2 6" id="KW-0812">Transmembrane</keyword>
<evidence type="ECO:0000256" key="1">
    <source>
        <dbReference type="ARBA" id="ARBA00004167"/>
    </source>
</evidence>
<evidence type="ECO:0000256" key="2">
    <source>
        <dbReference type="ARBA" id="ARBA00022692"/>
    </source>
</evidence>
<dbReference type="AlphaFoldDB" id="A0A0H2R549"/>
<dbReference type="GO" id="GO:0005509">
    <property type="term" value="F:calcium ion binding"/>
    <property type="evidence" value="ECO:0007669"/>
    <property type="project" value="InterPro"/>
</dbReference>